<dbReference type="AlphaFoldDB" id="A0AA48KBR6"/>
<dbReference type="EMBL" id="AP027081">
    <property type="protein sequence ID" value="BDU76146.1"/>
    <property type="molecule type" value="Genomic_DNA"/>
</dbReference>
<dbReference type="InterPro" id="IPR012644">
    <property type="entry name" value="CHP02300_FYDLN_acid"/>
</dbReference>
<keyword evidence="3" id="KW-1185">Reference proteome</keyword>
<proteinExistence type="predicted"/>
<evidence type="ECO:0000313" key="2">
    <source>
        <dbReference type="EMBL" id="BDU76146.1"/>
    </source>
</evidence>
<evidence type="ECO:0008006" key="4">
    <source>
        <dbReference type="Google" id="ProtNLM"/>
    </source>
</evidence>
<dbReference type="Proteomes" id="UP001228113">
    <property type="component" value="Chromosome"/>
</dbReference>
<reference evidence="2" key="1">
    <citation type="journal article" date="2023" name="Int. J. Syst. Evol. Microbiol.">
        <title>Mesoterricola silvestris gen. nov., sp. nov., Mesoterricola sediminis sp. nov., Geothrix oryzae sp. nov., Geothrix edaphica sp. nov., Geothrix rubra sp. nov., and Geothrix limicola sp. nov., six novel members of Acidobacteriota isolated from soils.</title>
        <authorList>
            <person name="Itoh H."/>
            <person name="Sugisawa Y."/>
            <person name="Mise K."/>
            <person name="Xu Z."/>
            <person name="Kuniyasu M."/>
            <person name="Ushijima N."/>
            <person name="Kawano K."/>
            <person name="Kobayashi E."/>
            <person name="Shiratori Y."/>
            <person name="Masuda Y."/>
            <person name="Senoo K."/>
        </authorList>
    </citation>
    <scope>NUCLEOTIDE SEQUENCE</scope>
    <source>
        <strain evidence="2">W786</strain>
    </source>
</reference>
<gene>
    <name evidence="2" type="ORF">METESE_11040</name>
</gene>
<organism evidence="2 3">
    <name type="scientific">Mesoterricola sediminis</name>
    <dbReference type="NCBI Taxonomy" id="2927980"/>
    <lineage>
        <taxon>Bacteria</taxon>
        <taxon>Pseudomonadati</taxon>
        <taxon>Acidobacteriota</taxon>
        <taxon>Holophagae</taxon>
        <taxon>Holophagales</taxon>
        <taxon>Holophagaceae</taxon>
        <taxon>Mesoterricola</taxon>
    </lineage>
</organism>
<dbReference type="KEGG" id="msea:METESE_11040"/>
<sequence>MANLGKKWSCFGCNAKFYDFGKPEPVCPKCGANQKEAPAKPKAAKKEKAALQIDDDFIAEGEADVAAEDGLEESLGISGARAEGVDPGDLQMDDYDE</sequence>
<accession>A0AA48KBR6</accession>
<dbReference type="RefSeq" id="WP_243334058.1">
    <property type="nucleotide sequence ID" value="NZ_AP027081.1"/>
</dbReference>
<feature type="region of interest" description="Disordered" evidence="1">
    <location>
        <begin position="69"/>
        <end position="97"/>
    </location>
</feature>
<evidence type="ECO:0000256" key="1">
    <source>
        <dbReference type="SAM" id="MobiDB-lite"/>
    </source>
</evidence>
<name>A0AA48KBR6_9BACT</name>
<protein>
    <recommendedName>
        <fullName evidence="4">TIGR02300 family protein</fullName>
    </recommendedName>
</protein>
<dbReference type="Pfam" id="PF09538">
    <property type="entry name" value="FYDLN_acid"/>
    <property type="match status" value="1"/>
</dbReference>
<evidence type="ECO:0000313" key="3">
    <source>
        <dbReference type="Proteomes" id="UP001228113"/>
    </source>
</evidence>